<name>A0A397A026_APHAT</name>
<dbReference type="Gene3D" id="1.10.150.130">
    <property type="match status" value="1"/>
</dbReference>
<dbReference type="InterPro" id="IPR029526">
    <property type="entry name" value="PGBD"/>
</dbReference>
<protein>
    <recommendedName>
        <fullName evidence="3">PiggyBac transposable element-derived protein domain-containing protein</fullName>
    </recommendedName>
</protein>
<dbReference type="SUPFAM" id="SSF56349">
    <property type="entry name" value="DNA breaking-rejoining enzymes"/>
    <property type="match status" value="1"/>
</dbReference>
<dbReference type="PANTHER" id="PTHR46599:SF3">
    <property type="entry name" value="PIGGYBAC TRANSPOSABLE ELEMENT-DERIVED PROTEIN 4"/>
    <property type="match status" value="1"/>
</dbReference>
<evidence type="ECO:0000313" key="5">
    <source>
        <dbReference type="Proteomes" id="UP000265427"/>
    </source>
</evidence>
<feature type="non-terminal residue" evidence="4">
    <location>
        <position position="982"/>
    </location>
</feature>
<dbReference type="Proteomes" id="UP000265427">
    <property type="component" value="Unassembled WGS sequence"/>
</dbReference>
<evidence type="ECO:0000313" key="4">
    <source>
        <dbReference type="EMBL" id="RHY01180.1"/>
    </source>
</evidence>
<feature type="domain" description="PiggyBac transposable element-derived protein" evidence="3">
    <location>
        <begin position="632"/>
        <end position="744"/>
    </location>
</feature>
<dbReference type="VEuPathDB" id="FungiDB:H257_12049"/>
<dbReference type="Pfam" id="PF13843">
    <property type="entry name" value="DDE_Tnp_1_7"/>
    <property type="match status" value="1"/>
</dbReference>
<evidence type="ECO:0000256" key="2">
    <source>
        <dbReference type="SAM" id="MobiDB-lite"/>
    </source>
</evidence>
<organism evidence="4 5">
    <name type="scientific">Aphanomyces astaci</name>
    <name type="common">Crayfish plague agent</name>
    <dbReference type="NCBI Taxonomy" id="112090"/>
    <lineage>
        <taxon>Eukaryota</taxon>
        <taxon>Sar</taxon>
        <taxon>Stramenopiles</taxon>
        <taxon>Oomycota</taxon>
        <taxon>Saprolegniomycetes</taxon>
        <taxon>Saprolegniales</taxon>
        <taxon>Verrucalvaceae</taxon>
        <taxon>Aphanomyces</taxon>
    </lineage>
</organism>
<reference evidence="4 5" key="1">
    <citation type="submission" date="2018-08" db="EMBL/GenBank/DDBJ databases">
        <title>Aphanomyces genome sequencing and annotation.</title>
        <authorList>
            <person name="Minardi D."/>
            <person name="Oidtmann B."/>
            <person name="Van Der Giezen M."/>
            <person name="Studholme D.J."/>
        </authorList>
    </citation>
    <scope>NUCLEOTIDE SEQUENCE [LARGE SCALE GENOMIC DNA]</scope>
    <source>
        <strain evidence="4 5">Kv</strain>
    </source>
</reference>
<dbReference type="EMBL" id="QUSZ01007928">
    <property type="protein sequence ID" value="RHY01180.1"/>
    <property type="molecule type" value="Genomic_DNA"/>
</dbReference>
<keyword evidence="1" id="KW-0238">DNA-binding</keyword>
<dbReference type="GO" id="GO:0003677">
    <property type="term" value="F:DNA binding"/>
    <property type="evidence" value="ECO:0007669"/>
    <property type="project" value="UniProtKB-KW"/>
</dbReference>
<dbReference type="VEuPathDB" id="FungiDB:H257_06716"/>
<sequence>MDAIPTKEAIQDAFHGTSTRRPYSTYQRQFLEYFQHVNSGKDPCATTTGDCTDFLHHLYSLGRKARTIDCAKTAMVAFFKERRVEPNPAQATATKRYVVGLQKFNRQNNVDDEKKAHPLSAHELSLLMNSFGDLNPFVGTMFRFLFSCYLGCFRISEVLALRWSDLARAQSETGVHVSVLTHQHNGTIKVSWDKAMEQNYLRRCLNDAVERCPQLSTNVSLHSMRRGGSFYRVFESQDNRFNFRELMASCRWGDAKTCCEYLVTKNLSEEVDPRNLLLNSMRARTTLVPAHPQAPSADSIAEAVMKMLQDQKPAQPSKTTSTTKQTTLDVFVVPKSIPSARSAHEAWCQWFYADVLGGRPCALNDFTKEMIKSDHKKYSERVTLSLAFKKFQTYELFGSAYAGHAETYRSAVYDTKRERAVECQAVRTKCENYVHRSCINAAKNGSLYQLSAEESARIANYARLKATKSFNKSRTYVNICAYEPEPLELSAVDMQELKAEGNDGEGSTDEYFVDEGNDTSGSSDEDFSEYFDRTWKKKATISTNDIEGLGNVRREYDAKCIGPQDLYEHDDGTTAPVDIKIRPQFEDLFVDPTRVQVVLEERNNLRIHDARYLSIHLPLLLYPVRICFVDGKTVRSVMSIDRFKAIRACLTFNDVEVKEDPLWRLRPLINLLKASFKMFVVAGREISVDEASIPCRSSHARALIVYNPMKPLGKYHFRIYTAACATSWYVHSFKIHSKASSNFDTLDDQDFGKDDANSEEGSGEAEQMKPSTVRQHGLDITKQWEGSLPFTSNLARVTRTRSMETVVAVPLPPPNQAEMDELRMQSVERAAMTSSHFNQMTYEQLAQFHAQQEAMAKRMEDESSRQFAMAKAMEKNLERFFYANKKNWVSEAHQEMLRQASDAMRQQNYKVEELNQKVRRDSERWGLFAEATNQRSPFPSGQAAPTSRMENLMGVQQVPLAPMYKGSTKRERREFMDEYLAA</sequence>
<evidence type="ECO:0000259" key="3">
    <source>
        <dbReference type="Pfam" id="PF13843"/>
    </source>
</evidence>
<comment type="caution">
    <text evidence="4">The sequence shown here is derived from an EMBL/GenBank/DDBJ whole genome shotgun (WGS) entry which is preliminary data.</text>
</comment>
<dbReference type="AlphaFoldDB" id="A0A397A026"/>
<dbReference type="PANTHER" id="PTHR46599">
    <property type="entry name" value="PIGGYBAC TRANSPOSABLE ELEMENT-DERIVED PROTEIN 4"/>
    <property type="match status" value="1"/>
</dbReference>
<evidence type="ECO:0000256" key="1">
    <source>
        <dbReference type="ARBA" id="ARBA00023125"/>
    </source>
</evidence>
<feature type="region of interest" description="Disordered" evidence="2">
    <location>
        <begin position="746"/>
        <end position="774"/>
    </location>
</feature>
<accession>A0A397A026</accession>
<dbReference type="InterPro" id="IPR010998">
    <property type="entry name" value="Integrase_recombinase_N"/>
</dbReference>
<proteinExistence type="predicted"/>
<gene>
    <name evidence="4" type="ORF">DYB36_009788</name>
</gene>
<dbReference type="InterPro" id="IPR011010">
    <property type="entry name" value="DNA_brk_join_enz"/>
</dbReference>